<dbReference type="EMBL" id="BSXS01002674">
    <property type="protein sequence ID" value="GME79631.1"/>
    <property type="molecule type" value="Genomic_DNA"/>
</dbReference>
<gene>
    <name evidence="1" type="ORF">Amon02_000405000</name>
</gene>
<name>A0ACB5T215_AMBMO</name>
<protein>
    <submittedName>
        <fullName evidence="1">Unnamed protein product</fullName>
    </submittedName>
</protein>
<proteinExistence type="predicted"/>
<evidence type="ECO:0000313" key="2">
    <source>
        <dbReference type="Proteomes" id="UP001165064"/>
    </source>
</evidence>
<comment type="caution">
    <text evidence="1">The sequence shown here is derived from an EMBL/GenBank/DDBJ whole genome shotgun (WGS) entry which is preliminary data.</text>
</comment>
<reference evidence="1" key="1">
    <citation type="submission" date="2023-04" db="EMBL/GenBank/DDBJ databases">
        <title>Ambrosiozyma monospora NBRC 10751.</title>
        <authorList>
            <person name="Ichikawa N."/>
            <person name="Sato H."/>
            <person name="Tonouchi N."/>
        </authorList>
    </citation>
    <scope>NUCLEOTIDE SEQUENCE</scope>
    <source>
        <strain evidence="1">NBRC 10751</strain>
    </source>
</reference>
<accession>A0ACB5T215</accession>
<keyword evidence="2" id="KW-1185">Reference proteome</keyword>
<dbReference type="Proteomes" id="UP001165064">
    <property type="component" value="Unassembled WGS sequence"/>
</dbReference>
<sequence>MTFSIRDLTVSSSKKSSSEENTLFGVKLDMQQLIPDSCNSTLHIISIGFQVAISITYINTRDFYAADFQLSNLPKYQSTPYDCPNSYNC</sequence>
<evidence type="ECO:0000313" key="1">
    <source>
        <dbReference type="EMBL" id="GME79631.1"/>
    </source>
</evidence>
<organism evidence="1 2">
    <name type="scientific">Ambrosiozyma monospora</name>
    <name type="common">Yeast</name>
    <name type="synonym">Endomycopsis monosporus</name>
    <dbReference type="NCBI Taxonomy" id="43982"/>
    <lineage>
        <taxon>Eukaryota</taxon>
        <taxon>Fungi</taxon>
        <taxon>Dikarya</taxon>
        <taxon>Ascomycota</taxon>
        <taxon>Saccharomycotina</taxon>
        <taxon>Pichiomycetes</taxon>
        <taxon>Pichiales</taxon>
        <taxon>Pichiaceae</taxon>
        <taxon>Ambrosiozyma</taxon>
    </lineage>
</organism>